<dbReference type="Proteomes" id="UP000478052">
    <property type="component" value="Unassembled WGS sequence"/>
</dbReference>
<dbReference type="OrthoDB" id="244495at2759"/>
<proteinExistence type="predicted"/>
<accession>A0A6G0YY41</accession>
<name>A0A6G0YY41_APHCR</name>
<sequence>MKWLALDNKQDHDLFLSKFTSALCCDSFNRLPLNSTLGHLPLSNNLSLICMLVICPGFNSVSPPVINFVTVNGRRAKIT</sequence>
<dbReference type="AlphaFoldDB" id="A0A6G0YY41"/>
<dbReference type="EMBL" id="VUJU01001977">
    <property type="protein sequence ID" value="KAF0763051.1"/>
    <property type="molecule type" value="Genomic_DNA"/>
</dbReference>
<keyword evidence="2" id="KW-1185">Reference proteome</keyword>
<reference evidence="1 2" key="1">
    <citation type="submission" date="2019-08" db="EMBL/GenBank/DDBJ databases">
        <title>Whole genome of Aphis craccivora.</title>
        <authorList>
            <person name="Voronova N.V."/>
            <person name="Shulinski R.S."/>
            <person name="Bandarenka Y.V."/>
            <person name="Zhorov D.G."/>
            <person name="Warner D."/>
        </authorList>
    </citation>
    <scope>NUCLEOTIDE SEQUENCE [LARGE SCALE GENOMIC DNA]</scope>
    <source>
        <strain evidence="1">180601</strain>
        <tissue evidence="1">Whole Body</tissue>
    </source>
</reference>
<gene>
    <name evidence="1" type="ORF">FWK35_00005242</name>
</gene>
<organism evidence="1 2">
    <name type="scientific">Aphis craccivora</name>
    <name type="common">Cowpea aphid</name>
    <dbReference type="NCBI Taxonomy" id="307492"/>
    <lineage>
        <taxon>Eukaryota</taxon>
        <taxon>Metazoa</taxon>
        <taxon>Ecdysozoa</taxon>
        <taxon>Arthropoda</taxon>
        <taxon>Hexapoda</taxon>
        <taxon>Insecta</taxon>
        <taxon>Pterygota</taxon>
        <taxon>Neoptera</taxon>
        <taxon>Paraneoptera</taxon>
        <taxon>Hemiptera</taxon>
        <taxon>Sternorrhyncha</taxon>
        <taxon>Aphidomorpha</taxon>
        <taxon>Aphidoidea</taxon>
        <taxon>Aphididae</taxon>
        <taxon>Aphidini</taxon>
        <taxon>Aphis</taxon>
        <taxon>Aphis</taxon>
    </lineage>
</organism>
<comment type="caution">
    <text evidence="1">The sequence shown here is derived from an EMBL/GenBank/DDBJ whole genome shotgun (WGS) entry which is preliminary data.</text>
</comment>
<evidence type="ECO:0000313" key="2">
    <source>
        <dbReference type="Proteomes" id="UP000478052"/>
    </source>
</evidence>
<protein>
    <submittedName>
        <fullName evidence="1">Protein CNPPD1</fullName>
    </submittedName>
</protein>
<evidence type="ECO:0000313" key="1">
    <source>
        <dbReference type="EMBL" id="KAF0763051.1"/>
    </source>
</evidence>